<feature type="compositionally biased region" description="Acidic residues" evidence="2">
    <location>
        <begin position="130"/>
        <end position="148"/>
    </location>
</feature>
<feature type="compositionally biased region" description="Basic and acidic residues" evidence="2">
    <location>
        <begin position="1"/>
        <end position="13"/>
    </location>
</feature>
<keyword evidence="4" id="KW-1185">Reference proteome</keyword>
<evidence type="ECO:0000313" key="5">
    <source>
        <dbReference type="WBParaSite" id="scf7180000424424.g13065"/>
    </source>
</evidence>
<accession>A0A915PDU2</accession>
<dbReference type="InterPro" id="IPR033194">
    <property type="entry name" value="MFAP1"/>
</dbReference>
<sequence>MGEFVPKFERNMDLKGLGPRPLSTAGAIPVKDDKGRIVMKKVKVQRYMAGKIPEFARDVDSDEDNAEQEEKHEDNQRDERDRHRHRESDSSRHYSRRSDYRDSDRHRSRKDNDYEEIEKKYKQEMKDALGLEEEDAAEPESASEDEELEERHRRALQRRQQIEEEELNRVEQEEPDDYADEEIMQRRRELIRMRRRRQEEQVCENDRVTLVDVDKEQEGLEKLRKLQVEEKRRQTIKMVEEQMKHEAEIEKVKKEESAAKLDLAAIDTDDESEQIAYEMWKVREMKRLRRNRDEREALAREKEEMDRIHGMTEEERREYMRLHPKVITNEQRKGKYKFLQKYYHRGVFFLDKEDDVLKRNFAEATGEDVFDKSVLPKVMQVKNFGKASRTKWTHLTAEDTTDHQGVWATPTPLSAKFVTKHAAGMKPIFERPITKKRKKKLRKKQKKQEKKARKRMMAQNMGQQNNMGMQGGGYPSPPVGGASVGWQQIDSGGGVYVENKPVKPVKQQQQHGPCALCCLGCLHACASLSWSSLSISSSSSSSS</sequence>
<feature type="domain" description="Micro-fibrillar-associated protein 1 C-terminal" evidence="3">
    <location>
        <begin position="210"/>
        <end position="400"/>
    </location>
</feature>
<dbReference type="PANTHER" id="PTHR15327">
    <property type="entry name" value="MICROFIBRIL-ASSOCIATED PROTEIN"/>
    <property type="match status" value="1"/>
</dbReference>
<feature type="compositionally biased region" description="Basic and acidic residues" evidence="2">
    <location>
        <begin position="117"/>
        <end position="129"/>
    </location>
</feature>
<evidence type="ECO:0000256" key="1">
    <source>
        <dbReference type="ARBA" id="ARBA00008155"/>
    </source>
</evidence>
<comment type="similarity">
    <text evidence="1">Belongs to the MFAP1 family.</text>
</comment>
<dbReference type="Pfam" id="PF06991">
    <property type="entry name" value="MFAP1"/>
    <property type="match status" value="1"/>
</dbReference>
<reference evidence="5" key="1">
    <citation type="submission" date="2022-11" db="UniProtKB">
        <authorList>
            <consortium name="WormBaseParasite"/>
        </authorList>
    </citation>
    <scope>IDENTIFICATION</scope>
</reference>
<dbReference type="AlphaFoldDB" id="A0A915PDU2"/>
<evidence type="ECO:0000256" key="2">
    <source>
        <dbReference type="SAM" id="MobiDB-lite"/>
    </source>
</evidence>
<name>A0A915PDU2_9BILA</name>
<feature type="region of interest" description="Disordered" evidence="2">
    <location>
        <begin position="1"/>
        <end position="33"/>
    </location>
</feature>
<feature type="compositionally biased region" description="Basic residues" evidence="2">
    <location>
        <begin position="434"/>
        <end position="456"/>
    </location>
</feature>
<dbReference type="WBParaSite" id="scf7180000424424.g13065">
    <property type="protein sequence ID" value="scf7180000424424.g13065"/>
    <property type="gene ID" value="scf7180000424424.g13065"/>
</dbReference>
<dbReference type="Proteomes" id="UP000887560">
    <property type="component" value="Unplaced"/>
</dbReference>
<evidence type="ECO:0000259" key="3">
    <source>
        <dbReference type="Pfam" id="PF06991"/>
    </source>
</evidence>
<organism evidence="4 5">
    <name type="scientific">Meloidogyne floridensis</name>
    <dbReference type="NCBI Taxonomy" id="298350"/>
    <lineage>
        <taxon>Eukaryota</taxon>
        <taxon>Metazoa</taxon>
        <taxon>Ecdysozoa</taxon>
        <taxon>Nematoda</taxon>
        <taxon>Chromadorea</taxon>
        <taxon>Rhabditida</taxon>
        <taxon>Tylenchina</taxon>
        <taxon>Tylenchomorpha</taxon>
        <taxon>Tylenchoidea</taxon>
        <taxon>Meloidogynidae</taxon>
        <taxon>Meloidogyninae</taxon>
        <taxon>Meloidogyne</taxon>
    </lineage>
</organism>
<feature type="region of interest" description="Disordered" evidence="2">
    <location>
        <begin position="49"/>
        <end position="181"/>
    </location>
</feature>
<feature type="compositionally biased region" description="Basic and acidic residues" evidence="2">
    <location>
        <begin position="68"/>
        <end position="105"/>
    </location>
</feature>
<feature type="region of interest" description="Disordered" evidence="2">
    <location>
        <begin position="433"/>
        <end position="456"/>
    </location>
</feature>
<proteinExistence type="inferred from homology"/>
<evidence type="ECO:0000313" key="4">
    <source>
        <dbReference type="Proteomes" id="UP000887560"/>
    </source>
</evidence>
<protein>
    <submittedName>
        <fullName evidence="5">Micro-fibrillar-associated protein 1 C-terminal domain-containing protein</fullName>
    </submittedName>
</protein>
<dbReference type="InterPro" id="IPR009730">
    <property type="entry name" value="MFAP1_C"/>
</dbReference>